<reference evidence="2 3" key="1">
    <citation type="journal article" date="2006" name="J. Bacteriol.">
        <title>Complete genome sequence of Yersinia pestis strains Antiqua and Nepal516: evidence of gene reduction in an emerging pathogen.</title>
        <authorList>
            <person name="Chain P.S."/>
            <person name="Hu P."/>
            <person name="Malfatti S.A."/>
            <person name="Radnedge L."/>
            <person name="Larimer F."/>
            <person name="Vergez L.M."/>
            <person name="Worsham P."/>
            <person name="Chu M.C."/>
            <person name="Andersen G.L."/>
        </authorList>
    </citation>
    <scope>NUCLEOTIDE SEQUENCE [LARGE SCALE GENOMIC DNA]</scope>
    <source>
        <strain evidence="2 3">Antiqua</strain>
    </source>
</reference>
<dbReference type="InterPro" id="IPR016477">
    <property type="entry name" value="Fructo-/Ketosamine-3-kinase"/>
</dbReference>
<protein>
    <recommendedName>
        <fullName evidence="4">Aminoglycoside phosphotransferase domain-containing protein</fullName>
    </recommendedName>
</protein>
<dbReference type="AlphaFoldDB" id="A0A0H2Y4K3"/>
<sequence>MINHLRQITGLSLMEQLKAELSVILGESITRLERISEQPYAHLYAMYNRQDQAMPLLAKSYVCQGIAQQEAYKLSMLAREGDIRLPTVYGLVMIHQSPYKEILLIERLRGVSVEAPTRTGDRWNALMDQIVEGILSWHRIDSHGCVGHVESTQENNWYCWYQQRVDVLWAALSNMNAPLMTQADRAVLYRAKASLALLFADFDDSSVLVHGNLTLRSMLKDVRSDQLLAMLNPGPMLWAPREYDLFRLSEEGMPSQLLYRYLNKAPVSEAFVARRWLYMLWDLVARFIHTGSLDRPLFDNAARQLLPWLD</sequence>
<name>A0A0H2Y4K3_YERPA</name>
<organism evidence="2 3">
    <name type="scientific">Yersinia pestis bv. Antiqua (strain Antiqua)</name>
    <dbReference type="NCBI Taxonomy" id="360102"/>
    <lineage>
        <taxon>Bacteria</taxon>
        <taxon>Pseudomonadati</taxon>
        <taxon>Pseudomonadota</taxon>
        <taxon>Gammaproteobacteria</taxon>
        <taxon>Enterobacterales</taxon>
        <taxon>Yersiniaceae</taxon>
        <taxon>Yersinia</taxon>
    </lineage>
</organism>
<dbReference type="Proteomes" id="UP000001971">
    <property type="component" value="Chromosome"/>
</dbReference>
<dbReference type="InterPro" id="IPR011009">
    <property type="entry name" value="Kinase-like_dom_sf"/>
</dbReference>
<dbReference type="Pfam" id="PF03881">
    <property type="entry name" value="Fructosamin_kin"/>
    <property type="match status" value="1"/>
</dbReference>
<evidence type="ECO:0008006" key="4">
    <source>
        <dbReference type="Google" id="ProtNLM"/>
    </source>
</evidence>
<dbReference type="NCBIfam" id="NF007890">
    <property type="entry name" value="PRK10593.1"/>
    <property type="match status" value="1"/>
</dbReference>
<dbReference type="KEGG" id="ypa:YPA_0695"/>
<comment type="similarity">
    <text evidence="1">Belongs to the fructosamine kinase family.</text>
</comment>
<evidence type="ECO:0000313" key="2">
    <source>
        <dbReference type="EMBL" id="ABG12663.1"/>
    </source>
</evidence>
<evidence type="ECO:0000256" key="1">
    <source>
        <dbReference type="ARBA" id="ARBA00009460"/>
    </source>
</evidence>
<dbReference type="EMBL" id="CP000308">
    <property type="protein sequence ID" value="ABG12663.1"/>
    <property type="molecule type" value="Genomic_DNA"/>
</dbReference>
<dbReference type="Gene3D" id="3.90.1200.10">
    <property type="match status" value="1"/>
</dbReference>
<proteinExistence type="inferred from homology"/>
<gene>
    <name evidence="2" type="ordered locus">YPA_0695</name>
</gene>
<evidence type="ECO:0000313" key="3">
    <source>
        <dbReference type="Proteomes" id="UP000001971"/>
    </source>
</evidence>
<accession>A0A0H2Y4K3</accession>
<dbReference type="SUPFAM" id="SSF56112">
    <property type="entry name" value="Protein kinase-like (PK-like)"/>
    <property type="match status" value="1"/>
</dbReference>